<name>A0ABU3YXZ0_9HYPH</name>
<evidence type="ECO:0000313" key="2">
    <source>
        <dbReference type="Proteomes" id="UP001187203"/>
    </source>
</evidence>
<reference evidence="2" key="1">
    <citation type="journal article" date="2023" name="Int. J. Mol. Sci.">
        <title>Genomic and Metabolic Characterization of Plant Growth-Promoting Rhizobacteria Isolated from Nodules of Clovers Grown in Non-Farmed Soil.</title>
        <authorList>
            <person name="Wojcik M."/>
            <person name="Koper P."/>
            <person name="Zebracki K."/>
            <person name="Marczak M."/>
            <person name="Mazur A."/>
        </authorList>
    </citation>
    <scope>NUCLEOTIDE SEQUENCE [LARGE SCALE GENOMIC DNA]</scope>
    <source>
        <strain evidence="2">KB12</strain>
    </source>
</reference>
<sequence length="172" mass="19244">MGEQYNRKLLAALSRAADAIYEQPEVERPDGEGLLAEMFAEGGEFDPGKAATLLLDTQPSYYGHKEAMFAAFSTWVIAPGDEQMQLEFVASSIKASLRKAEQLAQEFDENLSPVEADLVARYLIAGPQFIENLYYPFTGMDLLSDYGAPETIETVVEGRERRIYTLVRMMDL</sequence>
<proteinExistence type="predicted"/>
<evidence type="ECO:0008006" key="3">
    <source>
        <dbReference type="Google" id="ProtNLM"/>
    </source>
</evidence>
<organism evidence="1 2">
    <name type="scientific">Rhizobium brockwellii</name>
    <dbReference type="NCBI Taxonomy" id="3019932"/>
    <lineage>
        <taxon>Bacteria</taxon>
        <taxon>Pseudomonadati</taxon>
        <taxon>Pseudomonadota</taxon>
        <taxon>Alphaproteobacteria</taxon>
        <taxon>Hyphomicrobiales</taxon>
        <taxon>Rhizobiaceae</taxon>
        <taxon>Rhizobium/Agrobacterium group</taxon>
        <taxon>Rhizobium</taxon>
    </lineage>
</organism>
<dbReference type="EMBL" id="JAWJWI010000040">
    <property type="protein sequence ID" value="MDV4190674.1"/>
    <property type="molecule type" value="Genomic_DNA"/>
</dbReference>
<protein>
    <recommendedName>
        <fullName evidence="3">DUF4375 domain-containing protein</fullName>
    </recommendedName>
</protein>
<dbReference type="RefSeq" id="WP_130714333.1">
    <property type="nucleotide sequence ID" value="NZ_JAWJWG010000049.1"/>
</dbReference>
<comment type="caution">
    <text evidence="1">The sequence shown here is derived from an EMBL/GenBank/DDBJ whole genome shotgun (WGS) entry which is preliminary data.</text>
</comment>
<evidence type="ECO:0000313" key="1">
    <source>
        <dbReference type="EMBL" id="MDV4190674.1"/>
    </source>
</evidence>
<gene>
    <name evidence="1" type="ORF">R1523_35060</name>
</gene>
<accession>A0ABU3YXZ0</accession>
<keyword evidence="2" id="KW-1185">Reference proteome</keyword>
<dbReference type="Proteomes" id="UP001187203">
    <property type="component" value="Unassembled WGS sequence"/>
</dbReference>